<gene>
    <name evidence="11" type="ORF">KUTeg_013676</name>
</gene>
<dbReference type="InterPro" id="IPR036322">
    <property type="entry name" value="WD40_repeat_dom_sf"/>
</dbReference>
<keyword evidence="3" id="KW-0853">WD repeat</keyword>
<feature type="compositionally biased region" description="Basic and acidic residues" evidence="7">
    <location>
        <begin position="549"/>
        <end position="559"/>
    </location>
</feature>
<dbReference type="Gene3D" id="2.130.10.10">
    <property type="entry name" value="YVTN repeat-like/Quinoprotein amine dehydrogenase"/>
    <property type="match status" value="1"/>
</dbReference>
<evidence type="ECO:0000256" key="2">
    <source>
        <dbReference type="ARBA" id="ARBA00005264"/>
    </source>
</evidence>
<organism evidence="11 12">
    <name type="scientific">Tegillarca granosa</name>
    <name type="common">Malaysian cockle</name>
    <name type="synonym">Anadara granosa</name>
    <dbReference type="NCBI Taxonomy" id="220873"/>
    <lineage>
        <taxon>Eukaryota</taxon>
        <taxon>Metazoa</taxon>
        <taxon>Spiralia</taxon>
        <taxon>Lophotrochozoa</taxon>
        <taxon>Mollusca</taxon>
        <taxon>Bivalvia</taxon>
        <taxon>Autobranchia</taxon>
        <taxon>Pteriomorphia</taxon>
        <taxon>Arcoida</taxon>
        <taxon>Arcoidea</taxon>
        <taxon>Arcidae</taxon>
        <taxon>Tegillarca</taxon>
    </lineage>
</organism>
<evidence type="ECO:0000313" key="12">
    <source>
        <dbReference type="Proteomes" id="UP001217089"/>
    </source>
</evidence>
<reference evidence="11 12" key="1">
    <citation type="submission" date="2022-12" db="EMBL/GenBank/DDBJ databases">
        <title>Chromosome-level genome of Tegillarca granosa.</title>
        <authorList>
            <person name="Kim J."/>
        </authorList>
    </citation>
    <scope>NUCLEOTIDE SEQUENCE [LARGE SCALE GENOMIC DNA]</scope>
    <source>
        <strain evidence="11">Teg-2019</strain>
        <tissue evidence="11">Adductor muscle</tissue>
    </source>
</reference>
<dbReference type="PANTHER" id="PTHR14927">
    <property type="entry name" value="NUCLEOLAR PROTEIN 10"/>
    <property type="match status" value="1"/>
</dbReference>
<evidence type="ECO:0000256" key="5">
    <source>
        <dbReference type="ARBA" id="ARBA00023242"/>
    </source>
</evidence>
<accession>A0ABQ9EYW3</accession>
<evidence type="ECO:0000259" key="10">
    <source>
        <dbReference type="Pfam" id="PF23098"/>
    </source>
</evidence>
<evidence type="ECO:0000256" key="1">
    <source>
        <dbReference type="ARBA" id="ARBA00004604"/>
    </source>
</evidence>
<evidence type="ECO:0000256" key="7">
    <source>
        <dbReference type="SAM" id="MobiDB-lite"/>
    </source>
</evidence>
<evidence type="ECO:0000256" key="3">
    <source>
        <dbReference type="ARBA" id="ARBA00022574"/>
    </source>
</evidence>
<evidence type="ECO:0000259" key="9">
    <source>
        <dbReference type="Pfam" id="PF23097"/>
    </source>
</evidence>
<dbReference type="Proteomes" id="UP001217089">
    <property type="component" value="Unassembled WGS sequence"/>
</dbReference>
<sequence>MQVSNPNNVKIYNLSAGKSLPDWLSDRKKRSLQKQDVDIRRRIELIQDFEMPTVSYCVKVSNDGQYICAAGTYKPRFRCYDVTQMSLKFERGLDSDVVKFQFLSDDYSKVVFLENDRYIEFHSQFGRYHRTRIPKYGRDLAYHASSCDLYVVGVSQEIYRLNLEQGRFMNPLVTGASEVNCCEFNPVHQMFACGTGVGQVECFDPRSRSKVGVLDVAASGMQNLDLSGIPSVTSLKFRDGLSFGIGTSSGHILLYDLRSDKPLLVKDHQYELPIKRIEFQDSLDLVLSMDKKIVKLWNRETGKAFTAIEPGTDLNDLCLIPESGLLFMANEAPKLLTYYIPAMGTAPRWCSFLDNLTEELEESSSAIVYDDYKFLTRTEVENLGLADLIGTNLLRAYMHGFFIDMRLYHKAKSIAEPFAYEDYRKNKIREKIEQERANRVRLKKLPKVNRELAEKLMDAEENADDGKKKTKNKSNLLKDDRFSAMFSNPEFQIDTESEDYRLLNPVISKLDKAKKNKQKEMQQFKEVHDDDVDDELEGEPSDEASSSSDDEHTWTEEVKKQHRLIKKQDKQRKDQMPQFYEIKEGQDLSAKKDKSYKMKNKQMKKSLEERLQMNDSSIIKLTFKFKKNEKESKRQLENRLHHQERKKIRRSAGDIVKNVKQKPKYWMGKRVKCPLLQININT</sequence>
<evidence type="ECO:0000313" key="11">
    <source>
        <dbReference type="EMBL" id="KAJ8308802.1"/>
    </source>
</evidence>
<dbReference type="PANTHER" id="PTHR14927:SF0">
    <property type="entry name" value="NUCLEOLAR PROTEIN 10"/>
    <property type="match status" value="1"/>
</dbReference>
<comment type="caution">
    <text evidence="11">The sequence shown here is derived from an EMBL/GenBank/DDBJ whole genome shotgun (WGS) entry which is preliminary data.</text>
</comment>
<comment type="similarity">
    <text evidence="2">Belongs to the WD repeat NOL10/ENP2 family.</text>
</comment>
<evidence type="ECO:0000256" key="6">
    <source>
        <dbReference type="SAM" id="Coils"/>
    </source>
</evidence>
<feature type="coiled-coil region" evidence="6">
    <location>
        <begin position="425"/>
        <end position="469"/>
    </location>
</feature>
<keyword evidence="5" id="KW-0539">Nucleus</keyword>
<dbReference type="InterPro" id="IPR056550">
    <property type="entry name" value="NOL10_2nd"/>
</dbReference>
<dbReference type="EMBL" id="JARBDR010000657">
    <property type="protein sequence ID" value="KAJ8308802.1"/>
    <property type="molecule type" value="Genomic_DNA"/>
</dbReference>
<name>A0ABQ9EYW3_TEGGR</name>
<keyword evidence="4" id="KW-0677">Repeat</keyword>
<feature type="compositionally biased region" description="Basic and acidic residues" evidence="7">
    <location>
        <begin position="517"/>
        <end position="528"/>
    </location>
</feature>
<protein>
    <recommendedName>
        <fullName evidence="13">Nucleolar protein 10</fullName>
    </recommendedName>
</protein>
<keyword evidence="6" id="KW-0175">Coiled coil</keyword>
<feature type="region of interest" description="Disordered" evidence="7">
    <location>
        <begin position="517"/>
        <end position="586"/>
    </location>
</feature>
<evidence type="ECO:0000256" key="4">
    <source>
        <dbReference type="ARBA" id="ARBA00022737"/>
    </source>
</evidence>
<dbReference type="Pfam" id="PF08159">
    <property type="entry name" value="NUC153"/>
    <property type="match status" value="1"/>
</dbReference>
<comment type="subcellular location">
    <subcellularLocation>
        <location evidence="1">Nucleus</location>
        <location evidence="1">Nucleolus</location>
    </subcellularLocation>
</comment>
<evidence type="ECO:0000259" key="8">
    <source>
        <dbReference type="Pfam" id="PF08159"/>
    </source>
</evidence>
<dbReference type="Pfam" id="PF23098">
    <property type="entry name" value="Beta-prop_NOL10_N"/>
    <property type="match status" value="1"/>
</dbReference>
<feature type="compositionally biased region" description="Acidic residues" evidence="7">
    <location>
        <begin position="529"/>
        <end position="542"/>
    </location>
</feature>
<dbReference type="InterPro" id="IPR015943">
    <property type="entry name" value="WD40/YVTN_repeat-like_dom_sf"/>
</dbReference>
<keyword evidence="12" id="KW-1185">Reference proteome</keyword>
<proteinExistence type="inferred from homology"/>
<dbReference type="Pfam" id="PF23097">
    <property type="entry name" value="NOL10_2nd"/>
    <property type="match status" value="1"/>
</dbReference>
<feature type="domain" description="Nucleolar protein 10-like N-terminal" evidence="10">
    <location>
        <begin position="1"/>
        <end position="363"/>
    </location>
</feature>
<feature type="domain" description="Nucleolar protein 10-like second" evidence="9">
    <location>
        <begin position="368"/>
        <end position="416"/>
    </location>
</feature>
<feature type="compositionally biased region" description="Basic and acidic residues" evidence="7">
    <location>
        <begin position="566"/>
        <end position="586"/>
    </location>
</feature>
<dbReference type="InterPro" id="IPR040382">
    <property type="entry name" value="NOL10/Enp2"/>
</dbReference>
<dbReference type="InterPro" id="IPR056551">
    <property type="entry name" value="Beta-prop_NOL10_N"/>
</dbReference>
<dbReference type="SUPFAM" id="SSF50978">
    <property type="entry name" value="WD40 repeat-like"/>
    <property type="match status" value="1"/>
</dbReference>
<evidence type="ECO:0008006" key="13">
    <source>
        <dbReference type="Google" id="ProtNLM"/>
    </source>
</evidence>
<feature type="domain" description="NUC153" evidence="8">
    <location>
        <begin position="479"/>
        <end position="506"/>
    </location>
</feature>
<dbReference type="InterPro" id="IPR012580">
    <property type="entry name" value="NUC153"/>
</dbReference>